<dbReference type="Proteomes" id="UP000298416">
    <property type="component" value="Unassembled WGS sequence"/>
</dbReference>
<organism evidence="2">
    <name type="scientific">Salvia splendens</name>
    <name type="common">Scarlet sage</name>
    <dbReference type="NCBI Taxonomy" id="180675"/>
    <lineage>
        <taxon>Eukaryota</taxon>
        <taxon>Viridiplantae</taxon>
        <taxon>Streptophyta</taxon>
        <taxon>Embryophyta</taxon>
        <taxon>Tracheophyta</taxon>
        <taxon>Spermatophyta</taxon>
        <taxon>Magnoliopsida</taxon>
        <taxon>eudicotyledons</taxon>
        <taxon>Gunneridae</taxon>
        <taxon>Pentapetalae</taxon>
        <taxon>asterids</taxon>
        <taxon>lamiids</taxon>
        <taxon>Lamiales</taxon>
        <taxon>Lamiaceae</taxon>
        <taxon>Nepetoideae</taxon>
        <taxon>Mentheae</taxon>
        <taxon>Salviinae</taxon>
        <taxon>Salvia</taxon>
        <taxon>Salvia subgen. Calosphace</taxon>
        <taxon>core Calosphace</taxon>
    </lineage>
</organism>
<dbReference type="EMBL" id="PNBA02000005">
    <property type="protein sequence ID" value="KAG6425645.1"/>
    <property type="molecule type" value="Genomic_DNA"/>
</dbReference>
<sequence>MSGSGGVPWRMPLDPAAQLSNSPRTLVASEPSAFKHVETNSVDMVTSPKMQNAGKCQQLEVELIAAHSKKLQDDLQELGLKIKHHEENLKYLTTLKINLDESIPDMQVALGKYDKASFFQTKKEDPALVKSGEETIQNILKHENSGAAFVYRLKIQAEALSSDHSLTKDVIGIVATLGKLEDNNLSRLDTMLAVVCKTYEGVKALEVYNREGEIDKTLGLHGFAASIEKPLADRFIVICLEDIRPYAGEFMTDDPQRRLDLLKPRLPNGDTPSGFLGFAVNMITIESNNLHCTSKNGDGLRETLFYHLFSNLQVYKSREDMLNALPCISNGAISLDGGMIRCSGVFSLGGHEKDIDLKFPTGSEMFNPPEEYLDAEKGTKETKWKRDRTNEDMKREQDLLTRARFNYEKKKQELLRFLAKGSSNVSSQNMTFFCVISIRWDVDRCPDDVIEAVVVVVEELHKLISSSSF</sequence>
<feature type="region of interest" description="Disordered" evidence="1">
    <location>
        <begin position="1"/>
        <end position="23"/>
    </location>
</feature>
<accession>A0A8X8Y8U6</accession>
<keyword evidence="3" id="KW-1185">Reference proteome</keyword>
<evidence type="ECO:0008006" key="4">
    <source>
        <dbReference type="Google" id="ProtNLM"/>
    </source>
</evidence>
<dbReference type="PANTHER" id="PTHR33566">
    <property type="entry name" value="EN/SPM-LIKE TRANSPOSON-RELATED"/>
    <property type="match status" value="1"/>
</dbReference>
<evidence type="ECO:0000313" key="2">
    <source>
        <dbReference type="EMBL" id="KAG6425645.1"/>
    </source>
</evidence>
<reference evidence="2" key="1">
    <citation type="submission" date="2018-01" db="EMBL/GenBank/DDBJ databases">
        <authorList>
            <person name="Mao J.F."/>
        </authorList>
    </citation>
    <scope>NUCLEOTIDE SEQUENCE</scope>
    <source>
        <strain evidence="2">Huo1</strain>
        <tissue evidence="2">Leaf</tissue>
    </source>
</reference>
<proteinExistence type="predicted"/>
<reference evidence="2" key="2">
    <citation type="submission" date="2020-08" db="EMBL/GenBank/DDBJ databases">
        <title>Plant Genome Project.</title>
        <authorList>
            <person name="Zhang R.-G."/>
        </authorList>
    </citation>
    <scope>NUCLEOTIDE SEQUENCE</scope>
    <source>
        <strain evidence="2">Huo1</strain>
        <tissue evidence="2">Leaf</tissue>
    </source>
</reference>
<dbReference type="AlphaFoldDB" id="A0A8X8Y8U6"/>
<evidence type="ECO:0000256" key="1">
    <source>
        <dbReference type="SAM" id="MobiDB-lite"/>
    </source>
</evidence>
<name>A0A8X8Y8U6_SALSN</name>
<protein>
    <recommendedName>
        <fullName evidence="4">Protein DEFECTIVE IN MERISTEM SILENCING 3</fullName>
    </recommendedName>
</protein>
<dbReference type="PANTHER" id="PTHR33566:SF6">
    <property type="entry name" value="PROTEIN DEFECTIVE IN MERISTEM SILENCING 3"/>
    <property type="match status" value="1"/>
</dbReference>
<comment type="caution">
    <text evidence="2">The sequence shown here is derived from an EMBL/GenBank/DDBJ whole genome shotgun (WGS) entry which is preliminary data.</text>
</comment>
<evidence type="ECO:0000313" key="3">
    <source>
        <dbReference type="Proteomes" id="UP000298416"/>
    </source>
</evidence>
<gene>
    <name evidence="2" type="ORF">SASPL_116090</name>
</gene>